<evidence type="ECO:0000259" key="2">
    <source>
        <dbReference type="Pfam" id="PF05168"/>
    </source>
</evidence>
<proteinExistence type="inferred from homology"/>
<dbReference type="PANTHER" id="PTHR36565">
    <property type="entry name" value="UPF0332 PROTEIN TM_1000"/>
    <property type="match status" value="1"/>
</dbReference>
<dbReference type="InterPro" id="IPR007842">
    <property type="entry name" value="HEPN_dom"/>
</dbReference>
<dbReference type="Gene3D" id="1.20.120.330">
    <property type="entry name" value="Nucleotidyltransferases domain 2"/>
    <property type="match status" value="1"/>
</dbReference>
<dbReference type="Proteomes" id="UP001138802">
    <property type="component" value="Unassembled WGS sequence"/>
</dbReference>
<comment type="similarity">
    <text evidence="1">Belongs to the UPF0332 family.</text>
</comment>
<sequence length="127" mass="13920">MTPECEALLTAADDKLRAAELLRDSGLNGDAASRAYYAAFHAISALHLAAGNTFSSHAQLIGRFNKDYVRTGIFVPSLTRILTRLFEDRQLGDYEPISTVTSEQAQQDIADAHEIIKAVRTHISQST</sequence>
<dbReference type="AlphaFoldDB" id="A0A9X0WL88"/>
<gene>
    <name evidence="3" type="ORF">CKO25_19675</name>
</gene>
<name>A0A9X0WL88_9GAMM</name>
<accession>A0A9X0WL88</accession>
<dbReference type="Pfam" id="PF05168">
    <property type="entry name" value="HEPN"/>
    <property type="match status" value="1"/>
</dbReference>
<evidence type="ECO:0000256" key="1">
    <source>
        <dbReference type="ARBA" id="ARBA00038248"/>
    </source>
</evidence>
<dbReference type="RefSeq" id="WP_200389642.1">
    <property type="nucleotide sequence ID" value="NZ_NRSD01000038.1"/>
</dbReference>
<dbReference type="PANTHER" id="PTHR36565:SF1">
    <property type="entry name" value="UPF0332 PROTEIN TM_1000"/>
    <property type="match status" value="1"/>
</dbReference>
<protein>
    <submittedName>
        <fullName evidence="3">DNA-binding protein</fullName>
    </submittedName>
</protein>
<feature type="domain" description="HEPN" evidence="2">
    <location>
        <begin position="6"/>
        <end position="120"/>
    </location>
</feature>
<comment type="caution">
    <text evidence="3">The sequence shown here is derived from an EMBL/GenBank/DDBJ whole genome shotgun (WGS) entry which is preliminary data.</text>
</comment>
<dbReference type="EMBL" id="NRSD01000038">
    <property type="protein sequence ID" value="MBK1646816.1"/>
    <property type="molecule type" value="Genomic_DNA"/>
</dbReference>
<dbReference type="GO" id="GO:0003677">
    <property type="term" value="F:DNA binding"/>
    <property type="evidence" value="ECO:0007669"/>
    <property type="project" value="UniProtKB-KW"/>
</dbReference>
<reference evidence="3 4" key="1">
    <citation type="journal article" date="2020" name="Microorganisms">
        <title>Osmotic Adaptation and Compatible Solute Biosynthesis of Phototrophic Bacteria as Revealed from Genome Analyses.</title>
        <authorList>
            <person name="Imhoff J.F."/>
            <person name="Rahn T."/>
            <person name="Kunzel S."/>
            <person name="Keller A."/>
            <person name="Neulinger S.C."/>
        </authorList>
    </citation>
    <scope>NUCLEOTIDE SEQUENCE [LARGE SCALE GENOMIC DNA]</scope>
    <source>
        <strain evidence="3 4">DSM 21303</strain>
    </source>
</reference>
<keyword evidence="3" id="KW-0238">DNA-binding</keyword>
<dbReference type="InterPro" id="IPR052226">
    <property type="entry name" value="UPF0332_toxin"/>
</dbReference>
<keyword evidence="4" id="KW-1185">Reference proteome</keyword>
<organism evidence="3 4">
    <name type="scientific">Thiocapsa imhoffii</name>
    <dbReference type="NCBI Taxonomy" id="382777"/>
    <lineage>
        <taxon>Bacteria</taxon>
        <taxon>Pseudomonadati</taxon>
        <taxon>Pseudomonadota</taxon>
        <taxon>Gammaproteobacteria</taxon>
        <taxon>Chromatiales</taxon>
        <taxon>Chromatiaceae</taxon>
        <taxon>Thiocapsa</taxon>
    </lineage>
</organism>
<evidence type="ECO:0000313" key="3">
    <source>
        <dbReference type="EMBL" id="MBK1646816.1"/>
    </source>
</evidence>
<evidence type="ECO:0000313" key="4">
    <source>
        <dbReference type="Proteomes" id="UP001138802"/>
    </source>
</evidence>